<name>A0ABT8FHP1_9ACTN</name>
<comment type="caution">
    <text evidence="3">The sequence shown here is derived from an EMBL/GenBank/DDBJ whole genome shotgun (WGS) entry which is preliminary data.</text>
</comment>
<proteinExistence type="predicted"/>
<keyword evidence="2" id="KW-1133">Transmembrane helix</keyword>
<feature type="compositionally biased region" description="Pro residues" evidence="1">
    <location>
        <begin position="1"/>
        <end position="21"/>
    </location>
</feature>
<sequence>MTTTPPPLPQAGAGAPPPLPPQTLAGTETAPDPVAGPDPVAEPAPGTATSAGPAAVLFASCRSCGSQVTYAPGTTTVTCGSCGASRPIEAGEDTTVDEHSFDAWIAANAEVRVGLLGGQVLRCEGCGAQVETIDLAETCQFCTGHLVVLSAPDGLVAPEAVVPFAIGQDGAQAEFKTWVTSRWFAPSSLKKVGTAQSLKGTYVPHWTFDARTSSRYSGERGDYYYVTRTRTVSDGKGGTRTETYQERRTRWTPASGQVARDFDDVLVRATARLDSERLDEMGPWRLETAVAYQPQYLAGYSALRYDVDPPDGAQAARTEMAAVIDRDVRSDIGGDEQRVSAVDTTYARVMFKLVLLPLWLATYTHGGKQWQVMVNANTGEVTGDRPWSAVKITAAVLAALVLVAVVVLLVLQGQAGSTTDTGVGTLPAGLTGLVGLLPSGGPAPG</sequence>
<evidence type="ECO:0008006" key="5">
    <source>
        <dbReference type="Google" id="ProtNLM"/>
    </source>
</evidence>
<keyword evidence="2" id="KW-0812">Transmembrane</keyword>
<dbReference type="EMBL" id="JAUHJQ010000006">
    <property type="protein sequence ID" value="MDN4174193.1"/>
    <property type="molecule type" value="Genomic_DNA"/>
</dbReference>
<feature type="compositionally biased region" description="Low complexity" evidence="1">
    <location>
        <begin position="22"/>
        <end position="33"/>
    </location>
</feature>
<gene>
    <name evidence="3" type="ORF">QWY28_14615</name>
</gene>
<dbReference type="PANTHER" id="PTHR37826">
    <property type="entry name" value="FLOTILLIN BAND_7_5 DOMAIN PROTEIN"/>
    <property type="match status" value="1"/>
</dbReference>
<evidence type="ECO:0000256" key="2">
    <source>
        <dbReference type="SAM" id="Phobius"/>
    </source>
</evidence>
<keyword evidence="2" id="KW-0472">Membrane</keyword>
<organism evidence="3 4">
    <name type="scientific">Nocardioides oceani</name>
    <dbReference type="NCBI Taxonomy" id="3058369"/>
    <lineage>
        <taxon>Bacteria</taxon>
        <taxon>Bacillati</taxon>
        <taxon>Actinomycetota</taxon>
        <taxon>Actinomycetes</taxon>
        <taxon>Propionibacteriales</taxon>
        <taxon>Nocardioidaceae</taxon>
        <taxon>Nocardioides</taxon>
    </lineage>
</organism>
<dbReference type="Proteomes" id="UP001168620">
    <property type="component" value="Unassembled WGS sequence"/>
</dbReference>
<accession>A0ABT8FHP1</accession>
<keyword evidence="4" id="KW-1185">Reference proteome</keyword>
<dbReference type="RefSeq" id="WP_300953291.1">
    <property type="nucleotide sequence ID" value="NZ_JAUHJQ010000006.1"/>
</dbReference>
<reference evidence="3" key="1">
    <citation type="submission" date="2023-06" db="EMBL/GenBank/DDBJ databases">
        <title>Draft genome sequence of Nocardioides sp. SOB77.</title>
        <authorList>
            <person name="Zhang G."/>
        </authorList>
    </citation>
    <scope>NUCLEOTIDE SEQUENCE</scope>
    <source>
        <strain evidence="3">SOB77</strain>
    </source>
</reference>
<feature type="region of interest" description="Disordered" evidence="1">
    <location>
        <begin position="1"/>
        <end position="49"/>
    </location>
</feature>
<evidence type="ECO:0000313" key="4">
    <source>
        <dbReference type="Proteomes" id="UP001168620"/>
    </source>
</evidence>
<evidence type="ECO:0000313" key="3">
    <source>
        <dbReference type="EMBL" id="MDN4174193.1"/>
    </source>
</evidence>
<evidence type="ECO:0000256" key="1">
    <source>
        <dbReference type="SAM" id="MobiDB-lite"/>
    </source>
</evidence>
<protein>
    <recommendedName>
        <fullName evidence="5">Zinc ribbon domain-containing protein</fullName>
    </recommendedName>
</protein>
<feature type="transmembrane region" description="Helical" evidence="2">
    <location>
        <begin position="392"/>
        <end position="411"/>
    </location>
</feature>
<dbReference type="PANTHER" id="PTHR37826:SF3">
    <property type="entry name" value="J DOMAIN-CONTAINING PROTEIN"/>
    <property type="match status" value="1"/>
</dbReference>